<keyword evidence="4 9" id="KW-0159">Chromosome partition</keyword>
<dbReference type="InterPro" id="IPR050090">
    <property type="entry name" value="Tyrosine_recombinase_XerCD"/>
</dbReference>
<comment type="caution">
    <text evidence="12">The sequence shown here is derived from an EMBL/GenBank/DDBJ whole genome shotgun (WGS) entry which is preliminary data.</text>
</comment>
<dbReference type="Pfam" id="PF00589">
    <property type="entry name" value="Phage_integrase"/>
    <property type="match status" value="1"/>
</dbReference>
<feature type="active site" evidence="9">
    <location>
        <position position="159"/>
    </location>
</feature>
<evidence type="ECO:0000313" key="13">
    <source>
        <dbReference type="Proteomes" id="UP001232536"/>
    </source>
</evidence>
<comment type="similarity">
    <text evidence="9">Belongs to the 'phage' integrase family. XerC subfamily.</text>
</comment>
<dbReference type="NCBIfam" id="NF001399">
    <property type="entry name" value="PRK00283.1"/>
    <property type="match status" value="1"/>
</dbReference>
<accession>A0ABT9DE54</accession>
<feature type="active site" description="O-(3'-phospho-DNA)-tyrosine intermediate" evidence="9">
    <location>
        <position position="288"/>
    </location>
</feature>
<feature type="domain" description="Core-binding (CB)" evidence="11">
    <location>
        <begin position="9"/>
        <end position="94"/>
    </location>
</feature>
<comment type="function">
    <text evidence="9">Site-specific tyrosine recombinase, which acts by catalyzing the cutting and rejoining of the recombining DNA molecules. The XerC-XerD complex is essential to convert dimers of the bacterial chromosome into monomers to permit their segregation at cell division. It also contributes to the segregational stability of plasmids.</text>
</comment>
<evidence type="ECO:0000313" key="12">
    <source>
        <dbReference type="EMBL" id="MDO8107337.1"/>
    </source>
</evidence>
<dbReference type="Pfam" id="PF02899">
    <property type="entry name" value="Phage_int_SAM_1"/>
    <property type="match status" value="1"/>
</dbReference>
<feature type="active site" evidence="9">
    <location>
        <position position="183"/>
    </location>
</feature>
<feature type="domain" description="Tyr recombinase" evidence="10">
    <location>
        <begin position="115"/>
        <end position="301"/>
    </location>
</feature>
<evidence type="ECO:0000256" key="7">
    <source>
        <dbReference type="ARBA" id="ARBA00023172"/>
    </source>
</evidence>
<dbReference type="Proteomes" id="UP001232536">
    <property type="component" value="Unassembled WGS sequence"/>
</dbReference>
<keyword evidence="3 9" id="KW-0132">Cell division</keyword>
<keyword evidence="5 9" id="KW-0229">DNA integration</keyword>
<dbReference type="InterPro" id="IPR004107">
    <property type="entry name" value="Integrase_SAM-like_N"/>
</dbReference>
<proteinExistence type="inferred from homology"/>
<feature type="active site" evidence="9">
    <location>
        <position position="253"/>
    </location>
</feature>
<evidence type="ECO:0000256" key="2">
    <source>
        <dbReference type="ARBA" id="ARBA00022490"/>
    </source>
</evidence>
<organism evidence="12 13">
    <name type="scientific">Actinotalea lenta</name>
    <dbReference type="NCBI Taxonomy" id="3064654"/>
    <lineage>
        <taxon>Bacteria</taxon>
        <taxon>Bacillati</taxon>
        <taxon>Actinomycetota</taxon>
        <taxon>Actinomycetes</taxon>
        <taxon>Micrococcales</taxon>
        <taxon>Cellulomonadaceae</taxon>
        <taxon>Actinotalea</taxon>
    </lineage>
</organism>
<keyword evidence="7 9" id="KW-0233">DNA recombination</keyword>
<keyword evidence="13" id="KW-1185">Reference proteome</keyword>
<dbReference type="PROSITE" id="PS51898">
    <property type="entry name" value="TYR_RECOMBINASE"/>
    <property type="match status" value="1"/>
</dbReference>
<dbReference type="InterPro" id="IPR044068">
    <property type="entry name" value="CB"/>
</dbReference>
<dbReference type="CDD" id="cd00798">
    <property type="entry name" value="INT_XerDC_C"/>
    <property type="match status" value="1"/>
</dbReference>
<dbReference type="Gene3D" id="1.10.150.130">
    <property type="match status" value="1"/>
</dbReference>
<dbReference type="Gene3D" id="1.10.443.10">
    <property type="entry name" value="Intergrase catalytic core"/>
    <property type="match status" value="1"/>
</dbReference>
<evidence type="ECO:0000256" key="1">
    <source>
        <dbReference type="ARBA" id="ARBA00004496"/>
    </source>
</evidence>
<comment type="subunit">
    <text evidence="9">Forms a cyclic heterotetrameric complex composed of two molecules of XerC and two molecules of XerD.</text>
</comment>
<evidence type="ECO:0000256" key="9">
    <source>
        <dbReference type="HAMAP-Rule" id="MF_01808"/>
    </source>
</evidence>
<dbReference type="PROSITE" id="PS51900">
    <property type="entry name" value="CB"/>
    <property type="match status" value="1"/>
</dbReference>
<dbReference type="EMBL" id="JAUQYP010000001">
    <property type="protein sequence ID" value="MDO8107337.1"/>
    <property type="molecule type" value="Genomic_DNA"/>
</dbReference>
<dbReference type="InterPro" id="IPR013762">
    <property type="entry name" value="Integrase-like_cat_sf"/>
</dbReference>
<name>A0ABT9DE54_9CELL</name>
<dbReference type="PANTHER" id="PTHR30349:SF77">
    <property type="entry name" value="TYROSINE RECOMBINASE XERC"/>
    <property type="match status" value="1"/>
</dbReference>
<dbReference type="HAMAP" id="MF_01808">
    <property type="entry name" value="Recomb_XerC_XerD"/>
    <property type="match status" value="1"/>
</dbReference>
<comment type="subcellular location">
    <subcellularLocation>
        <location evidence="1 9">Cytoplasm</location>
    </subcellularLocation>
</comment>
<feature type="active site" evidence="9">
    <location>
        <position position="256"/>
    </location>
</feature>
<keyword evidence="6 9" id="KW-0238">DNA-binding</keyword>
<reference evidence="12 13" key="1">
    <citation type="submission" date="2023-07" db="EMBL/GenBank/DDBJ databases">
        <title>Description of novel actinomycetes strains, isolated from tidal flat sediment.</title>
        <authorList>
            <person name="Lu C."/>
        </authorList>
    </citation>
    <scope>NUCLEOTIDE SEQUENCE [LARGE SCALE GENOMIC DNA]</scope>
    <source>
        <strain evidence="12 13">SYSU T00b441</strain>
    </source>
</reference>
<dbReference type="InterPro" id="IPR002104">
    <property type="entry name" value="Integrase_catalytic"/>
</dbReference>
<keyword evidence="2 9" id="KW-0963">Cytoplasm</keyword>
<evidence type="ECO:0000256" key="8">
    <source>
        <dbReference type="ARBA" id="ARBA00023306"/>
    </source>
</evidence>
<evidence type="ECO:0000256" key="5">
    <source>
        <dbReference type="ARBA" id="ARBA00022908"/>
    </source>
</evidence>
<dbReference type="InterPro" id="IPR011010">
    <property type="entry name" value="DNA_brk_join_enz"/>
</dbReference>
<evidence type="ECO:0000259" key="11">
    <source>
        <dbReference type="PROSITE" id="PS51900"/>
    </source>
</evidence>
<keyword evidence="8 9" id="KW-0131">Cell cycle</keyword>
<evidence type="ECO:0000256" key="6">
    <source>
        <dbReference type="ARBA" id="ARBA00023125"/>
    </source>
</evidence>
<dbReference type="SUPFAM" id="SSF56349">
    <property type="entry name" value="DNA breaking-rejoining enzymes"/>
    <property type="match status" value="1"/>
</dbReference>
<evidence type="ECO:0000256" key="3">
    <source>
        <dbReference type="ARBA" id="ARBA00022618"/>
    </source>
</evidence>
<evidence type="ECO:0000256" key="4">
    <source>
        <dbReference type="ARBA" id="ARBA00022829"/>
    </source>
</evidence>
<sequence length="307" mass="32324">MQNAASAGSRADHALARFAEHLSAGRGLSPHTVRAYCGDVRHLTAFASRRGVAWDEVDLALLRSWLSSMVGAGTSRSTIARRGAAIRSFYAWAVDERLVDHDPATRLVTAQPRPALPGALAVGPAVRLVEAARDAAGDGDPVTVRDWALVELLYASGMRVGEAAGLDVDDVDLAQRLVRVMGKGAKERVIPIGAPAARAVHAWLTTGRPALAGPDSGPALLLGARGRRADPRQLRSAVHAAAARAGVDDVAPHGLRHTAATHLLAGGSDLRSVQELLGHASLATTQRYTHVTADRLRASYQQAHPRA</sequence>
<gene>
    <name evidence="9" type="primary">xerC</name>
    <name evidence="12" type="ORF">Q6348_09035</name>
</gene>
<dbReference type="RefSeq" id="WP_304600966.1">
    <property type="nucleotide sequence ID" value="NZ_JAUQYO010000001.1"/>
</dbReference>
<evidence type="ECO:0000259" key="10">
    <source>
        <dbReference type="PROSITE" id="PS51898"/>
    </source>
</evidence>
<dbReference type="PANTHER" id="PTHR30349">
    <property type="entry name" value="PHAGE INTEGRASE-RELATED"/>
    <property type="match status" value="1"/>
</dbReference>
<feature type="active site" evidence="9">
    <location>
        <position position="279"/>
    </location>
</feature>
<dbReference type="InterPro" id="IPR023009">
    <property type="entry name" value="Tyrosine_recombinase_XerC/XerD"/>
</dbReference>
<protein>
    <recommendedName>
        <fullName evidence="9">Tyrosine recombinase XerC</fullName>
    </recommendedName>
</protein>
<dbReference type="InterPro" id="IPR010998">
    <property type="entry name" value="Integrase_recombinase_N"/>
</dbReference>